<comment type="subcellular location">
    <subcellularLocation>
        <location evidence="1">Cytoplasm</location>
    </subcellularLocation>
</comment>
<dbReference type="SUPFAM" id="SSF46689">
    <property type="entry name" value="Homeodomain-like"/>
    <property type="match status" value="1"/>
</dbReference>
<dbReference type="InterPro" id="IPR020449">
    <property type="entry name" value="Tscrpt_reg_AraC-type_HTH"/>
</dbReference>
<proteinExistence type="predicted"/>
<evidence type="ECO:0000256" key="5">
    <source>
        <dbReference type="ARBA" id="ARBA00023015"/>
    </source>
</evidence>
<feature type="domain" description="Response regulatory" evidence="10">
    <location>
        <begin position="3"/>
        <end position="119"/>
    </location>
</feature>
<dbReference type="InterPro" id="IPR018060">
    <property type="entry name" value="HTH_AraC"/>
</dbReference>
<dbReference type="EMBL" id="CP003923">
    <property type="protein sequence ID" value="AIC94382.1"/>
    <property type="molecule type" value="Genomic_DNA"/>
</dbReference>
<dbReference type="InterPro" id="IPR009057">
    <property type="entry name" value="Homeodomain-like_sf"/>
</dbReference>
<reference evidence="11 12" key="1">
    <citation type="journal article" date="2014" name="Gene">
        <title>A comparative genomic analysis of the alkalitolerant soil bacterium Bacillus lehensis G1.</title>
        <authorList>
            <person name="Noor Y.M."/>
            <person name="Samsulrizal N.H."/>
            <person name="Jema'on N.A."/>
            <person name="Low K.O."/>
            <person name="Ramli A.N."/>
            <person name="Alias N.I."/>
            <person name="Damis S.I."/>
            <person name="Fuzi S.F."/>
            <person name="Isa M.N."/>
            <person name="Murad A.M."/>
            <person name="Raih M.F."/>
            <person name="Bakar F.D."/>
            <person name="Najimudin N."/>
            <person name="Mahadi N.M."/>
            <person name="Illias R.M."/>
        </authorList>
    </citation>
    <scope>NUCLEOTIDE SEQUENCE [LARGE SCALE GENOMIC DNA]</scope>
    <source>
        <strain evidence="11 12">G1</strain>
    </source>
</reference>
<sequence>MLKVIIVEDEPIILKGLLYRIDWLKTNCIVIGTAESGIEGCQLILDKKPDIVITDIRMPFKDGLEMLQETKDTCQYEAIILSGYGEFQYAQQAIRLGVHNYLLKPVDLKDFEATLQELAISVQEKRSTSQSNSYRHVLDLKVEWTEGSSYAADAIRYIEKHYDQKISLAMASKAIGLSTVSVNTKLKERTGYSFNELLTRYRLTKAIQKLQHENSLVYEVAEQTGFSDYKYFSSVFKKYIGTSPKQFLQKGM</sequence>
<organism evidence="11 12">
    <name type="scientific">Shouchella lehensis G1</name>
    <dbReference type="NCBI Taxonomy" id="1246626"/>
    <lineage>
        <taxon>Bacteria</taxon>
        <taxon>Bacillati</taxon>
        <taxon>Bacillota</taxon>
        <taxon>Bacilli</taxon>
        <taxon>Bacillales</taxon>
        <taxon>Bacillaceae</taxon>
        <taxon>Shouchella</taxon>
    </lineage>
</organism>
<dbReference type="PRINTS" id="PR00032">
    <property type="entry name" value="HTHARAC"/>
</dbReference>
<dbReference type="eggNOG" id="COG4753">
    <property type="taxonomic scope" value="Bacteria"/>
</dbReference>
<dbReference type="PROSITE" id="PS50110">
    <property type="entry name" value="RESPONSE_REGULATORY"/>
    <property type="match status" value="1"/>
</dbReference>
<dbReference type="GO" id="GO:0000160">
    <property type="term" value="P:phosphorelay signal transduction system"/>
    <property type="evidence" value="ECO:0007669"/>
    <property type="project" value="UniProtKB-KW"/>
</dbReference>
<dbReference type="AlphaFoldDB" id="A0A060LW11"/>
<dbReference type="Gene3D" id="3.40.50.2300">
    <property type="match status" value="1"/>
</dbReference>
<protein>
    <submittedName>
        <fullName evidence="11">Two-component response regulator</fullName>
    </submittedName>
</protein>
<keyword evidence="7" id="KW-0804">Transcription</keyword>
<dbReference type="OrthoDB" id="159632at2"/>
<evidence type="ECO:0000256" key="6">
    <source>
        <dbReference type="ARBA" id="ARBA00023125"/>
    </source>
</evidence>
<dbReference type="InterPro" id="IPR011006">
    <property type="entry name" value="CheY-like_superfamily"/>
</dbReference>
<dbReference type="PROSITE" id="PS00041">
    <property type="entry name" value="HTH_ARAC_FAMILY_1"/>
    <property type="match status" value="1"/>
</dbReference>
<dbReference type="GO" id="GO:0005737">
    <property type="term" value="C:cytoplasm"/>
    <property type="evidence" value="ECO:0007669"/>
    <property type="project" value="UniProtKB-SubCell"/>
</dbReference>
<keyword evidence="2" id="KW-0963">Cytoplasm</keyword>
<dbReference type="InterPro" id="IPR001789">
    <property type="entry name" value="Sig_transdc_resp-reg_receiver"/>
</dbReference>
<dbReference type="SMART" id="SM00448">
    <property type="entry name" value="REC"/>
    <property type="match status" value="1"/>
</dbReference>
<dbReference type="PANTHER" id="PTHR42713:SF3">
    <property type="entry name" value="TRANSCRIPTIONAL REGULATORY PROTEIN HPTR"/>
    <property type="match status" value="1"/>
</dbReference>
<evidence type="ECO:0000259" key="10">
    <source>
        <dbReference type="PROSITE" id="PS50110"/>
    </source>
</evidence>
<dbReference type="CDD" id="cd17536">
    <property type="entry name" value="REC_YesN-like"/>
    <property type="match status" value="1"/>
</dbReference>
<evidence type="ECO:0000256" key="1">
    <source>
        <dbReference type="ARBA" id="ARBA00004496"/>
    </source>
</evidence>
<dbReference type="PATRIC" id="fig|1246626.3.peg.1798"/>
<evidence type="ECO:0000259" key="9">
    <source>
        <dbReference type="PROSITE" id="PS01124"/>
    </source>
</evidence>
<evidence type="ECO:0000256" key="3">
    <source>
        <dbReference type="ARBA" id="ARBA00022553"/>
    </source>
</evidence>
<keyword evidence="6" id="KW-0238">DNA-binding</keyword>
<feature type="domain" description="HTH araC/xylS-type" evidence="9">
    <location>
        <begin position="152"/>
        <end position="250"/>
    </location>
</feature>
<keyword evidence="12" id="KW-1185">Reference proteome</keyword>
<keyword evidence="3 8" id="KW-0597">Phosphoprotein</keyword>
<dbReference type="Pfam" id="PF00072">
    <property type="entry name" value="Response_reg"/>
    <property type="match status" value="1"/>
</dbReference>
<dbReference type="InterPro" id="IPR018062">
    <property type="entry name" value="HTH_AraC-typ_CS"/>
</dbReference>
<dbReference type="InterPro" id="IPR051552">
    <property type="entry name" value="HptR"/>
</dbReference>
<dbReference type="STRING" id="1246626.BleG1_1804"/>
<name>A0A060LW11_9BACI</name>
<keyword evidence="5" id="KW-0805">Transcription regulation</keyword>
<accession>A0A060LW11</accession>
<dbReference type="SMART" id="SM00342">
    <property type="entry name" value="HTH_ARAC"/>
    <property type="match status" value="1"/>
</dbReference>
<evidence type="ECO:0000313" key="12">
    <source>
        <dbReference type="Proteomes" id="UP000027142"/>
    </source>
</evidence>
<dbReference type="PROSITE" id="PS01124">
    <property type="entry name" value="HTH_ARAC_FAMILY_2"/>
    <property type="match status" value="1"/>
</dbReference>
<keyword evidence="4" id="KW-0902">Two-component regulatory system</keyword>
<dbReference type="RefSeq" id="WP_038479686.1">
    <property type="nucleotide sequence ID" value="NZ_CP003923.1"/>
</dbReference>
<feature type="modified residue" description="4-aspartylphosphate" evidence="8">
    <location>
        <position position="55"/>
    </location>
</feature>
<evidence type="ECO:0000256" key="7">
    <source>
        <dbReference type="ARBA" id="ARBA00023163"/>
    </source>
</evidence>
<dbReference type="KEGG" id="ble:BleG1_1804"/>
<dbReference type="GO" id="GO:0043565">
    <property type="term" value="F:sequence-specific DNA binding"/>
    <property type="evidence" value="ECO:0007669"/>
    <property type="project" value="InterPro"/>
</dbReference>
<dbReference type="Proteomes" id="UP000027142">
    <property type="component" value="Chromosome"/>
</dbReference>
<dbReference type="PANTHER" id="PTHR42713">
    <property type="entry name" value="HISTIDINE KINASE-RELATED"/>
    <property type="match status" value="1"/>
</dbReference>
<dbReference type="GO" id="GO:0003700">
    <property type="term" value="F:DNA-binding transcription factor activity"/>
    <property type="evidence" value="ECO:0007669"/>
    <property type="project" value="InterPro"/>
</dbReference>
<evidence type="ECO:0000313" key="11">
    <source>
        <dbReference type="EMBL" id="AIC94382.1"/>
    </source>
</evidence>
<dbReference type="eggNOG" id="COG2207">
    <property type="taxonomic scope" value="Bacteria"/>
</dbReference>
<dbReference type="SUPFAM" id="SSF52172">
    <property type="entry name" value="CheY-like"/>
    <property type="match status" value="1"/>
</dbReference>
<dbReference type="Pfam" id="PF12833">
    <property type="entry name" value="HTH_18"/>
    <property type="match status" value="1"/>
</dbReference>
<evidence type="ECO:0000256" key="2">
    <source>
        <dbReference type="ARBA" id="ARBA00022490"/>
    </source>
</evidence>
<dbReference type="HOGENOM" id="CLU_000445_5_1_9"/>
<dbReference type="Gene3D" id="1.10.10.60">
    <property type="entry name" value="Homeodomain-like"/>
    <property type="match status" value="2"/>
</dbReference>
<evidence type="ECO:0000256" key="4">
    <source>
        <dbReference type="ARBA" id="ARBA00023012"/>
    </source>
</evidence>
<evidence type="ECO:0000256" key="8">
    <source>
        <dbReference type="PROSITE-ProRule" id="PRU00169"/>
    </source>
</evidence>
<gene>
    <name evidence="11" type="ORF">BleG1_1804</name>
</gene>